<keyword evidence="3" id="KW-0813">Transport</keyword>
<keyword evidence="8" id="KW-1185">Reference proteome</keyword>
<dbReference type="PROSITE" id="PS51257">
    <property type="entry name" value="PROKAR_LIPOPROTEIN"/>
    <property type="match status" value="1"/>
</dbReference>
<evidence type="ECO:0000313" key="7">
    <source>
        <dbReference type="EMBL" id="MBW7454354.1"/>
    </source>
</evidence>
<gene>
    <name evidence="7" type="ORF">K0U00_09960</name>
</gene>
<dbReference type="Proteomes" id="UP001519887">
    <property type="component" value="Unassembled WGS sequence"/>
</dbReference>
<dbReference type="Pfam" id="PF13416">
    <property type="entry name" value="SBP_bac_8"/>
    <property type="match status" value="1"/>
</dbReference>
<feature type="compositionally biased region" description="Low complexity" evidence="5">
    <location>
        <begin position="28"/>
        <end position="50"/>
    </location>
</feature>
<comment type="subcellular location">
    <subcellularLocation>
        <location evidence="1">Cell envelope</location>
    </subcellularLocation>
</comment>
<feature type="signal peptide" evidence="6">
    <location>
        <begin position="1"/>
        <end position="26"/>
    </location>
</feature>
<comment type="similarity">
    <text evidence="2">Belongs to the bacterial solute-binding protein 1 family.</text>
</comment>
<comment type="caution">
    <text evidence="7">The sequence shown here is derived from an EMBL/GenBank/DDBJ whole genome shotgun (WGS) entry which is preliminary data.</text>
</comment>
<proteinExistence type="inferred from homology"/>
<evidence type="ECO:0000313" key="8">
    <source>
        <dbReference type="Proteomes" id="UP001519887"/>
    </source>
</evidence>
<evidence type="ECO:0000256" key="5">
    <source>
        <dbReference type="SAM" id="MobiDB-lite"/>
    </source>
</evidence>
<dbReference type="SUPFAM" id="SSF53850">
    <property type="entry name" value="Periplasmic binding protein-like II"/>
    <property type="match status" value="1"/>
</dbReference>
<dbReference type="Gene3D" id="3.40.190.10">
    <property type="entry name" value="Periplasmic binding protein-like II"/>
    <property type="match status" value="2"/>
</dbReference>
<feature type="region of interest" description="Disordered" evidence="5">
    <location>
        <begin position="28"/>
        <end position="56"/>
    </location>
</feature>
<evidence type="ECO:0000256" key="6">
    <source>
        <dbReference type="SAM" id="SignalP"/>
    </source>
</evidence>
<dbReference type="PANTHER" id="PTHR43649:SF31">
    <property type="entry name" value="SN-GLYCEROL-3-PHOSPHATE-BINDING PERIPLASMIC PROTEIN UGPB"/>
    <property type="match status" value="1"/>
</dbReference>
<dbReference type="InterPro" id="IPR006059">
    <property type="entry name" value="SBP"/>
</dbReference>
<protein>
    <submittedName>
        <fullName evidence="7">Extracellular solute-binding protein</fullName>
    </submittedName>
</protein>
<evidence type="ECO:0000256" key="2">
    <source>
        <dbReference type="ARBA" id="ARBA00008520"/>
    </source>
</evidence>
<evidence type="ECO:0000256" key="1">
    <source>
        <dbReference type="ARBA" id="ARBA00004196"/>
    </source>
</evidence>
<reference evidence="7 8" key="1">
    <citation type="submission" date="2021-07" db="EMBL/GenBank/DDBJ databases">
        <title>Paenibacillus radiodurans sp. nov., isolated from the southeastern edge of Tengger Desert.</title>
        <authorList>
            <person name="Zhang G."/>
        </authorList>
    </citation>
    <scope>NUCLEOTIDE SEQUENCE [LARGE SCALE GENOMIC DNA]</scope>
    <source>
        <strain evidence="7 8">CCM 7311</strain>
    </source>
</reference>
<name>A0ABS7C0E3_9BACL</name>
<evidence type="ECO:0000256" key="3">
    <source>
        <dbReference type="ARBA" id="ARBA00022448"/>
    </source>
</evidence>
<keyword evidence="4 6" id="KW-0732">Signal</keyword>
<sequence>MVNKPKAVISMVLIALVLLTGCSAKAPSSSTASSESDADAGEANANSNANVAETPSEGAVTVTIWDNFTDEAPSKALDELITSFEEANPSISIKRTTLKNEDLRNTIKPALTSGKGPDIFNYDAGPGYLGVLAKSGLAMDLTQYVDTMGWSERFPAWVNERVTFDNKVYGIGNEIELIGVYYNKKIFEELGVEVPKTYEQFLEICKKAKEKGLVAVSFDDKDQWPAFHLESVFYTATAGKDKIREVLDKQASFDQPVFAEALDTFGQLIKDGYISPNPLSVSFDDGNKEFYAGKAAMRITGSWMVSEMVENMKDNVGFFIMPSVNPELPLSAPGGIGGAMVVSAKTKQPEATVKFLNFLFTRENAVHWYQNSKIPPLDIDVESLDASPLFKEVVKMVNTPAGLSYNIDVLMPQKVNNVTQNIMQELIAGKKTGSDVVKEKQKAFQEEIAAGNY</sequence>
<dbReference type="InterPro" id="IPR050490">
    <property type="entry name" value="Bact_solute-bd_prot1"/>
</dbReference>
<organism evidence="7 8">
    <name type="scientific">Paenibacillus sepulcri</name>
    <dbReference type="NCBI Taxonomy" id="359917"/>
    <lineage>
        <taxon>Bacteria</taxon>
        <taxon>Bacillati</taxon>
        <taxon>Bacillota</taxon>
        <taxon>Bacilli</taxon>
        <taxon>Bacillales</taxon>
        <taxon>Paenibacillaceae</taxon>
        <taxon>Paenibacillus</taxon>
    </lineage>
</organism>
<feature type="chain" id="PRO_5045324863" evidence="6">
    <location>
        <begin position="27"/>
        <end position="453"/>
    </location>
</feature>
<accession>A0ABS7C0E3</accession>
<dbReference type="PANTHER" id="PTHR43649">
    <property type="entry name" value="ARABINOSE-BINDING PROTEIN-RELATED"/>
    <property type="match status" value="1"/>
</dbReference>
<dbReference type="EMBL" id="JAHZIK010000189">
    <property type="protein sequence ID" value="MBW7454354.1"/>
    <property type="molecule type" value="Genomic_DNA"/>
</dbReference>
<evidence type="ECO:0000256" key="4">
    <source>
        <dbReference type="ARBA" id="ARBA00022729"/>
    </source>
</evidence>